<gene>
    <name evidence="1" type="ORF">G6048_41410</name>
</gene>
<dbReference type="RefSeq" id="WP_165344772.1">
    <property type="nucleotide sequence ID" value="NZ_JAAKZX010000241.1"/>
</dbReference>
<keyword evidence="2" id="KW-1185">Reference proteome</keyword>
<name>A0ABX0E249_9ACTN</name>
<organism evidence="1 2">
    <name type="scientific">Streptomyces ureilyticus</name>
    <dbReference type="NCBI Taxonomy" id="1775131"/>
    <lineage>
        <taxon>Bacteria</taxon>
        <taxon>Bacillati</taxon>
        <taxon>Actinomycetota</taxon>
        <taxon>Actinomycetes</taxon>
        <taxon>Kitasatosporales</taxon>
        <taxon>Streptomycetaceae</taxon>
        <taxon>Streptomyces</taxon>
    </lineage>
</organism>
<sequence>MDITGHSTDFIADASFPEAMHHFVRRGQQRWPGLFVYGEPLSPGAAAHWRLPEVEDDDFSGIVTFSSGQEMEDFWEDNGYALDDSGQGPYSVFYRLHAHPLRGTNVSGVQAETPEAEEAVEGTALLLSEYYAVSVVTPEDPAIDPFSGGVVNDFMESFGAAGRSWNRT</sequence>
<protein>
    <submittedName>
        <fullName evidence="1">Uncharacterized protein</fullName>
    </submittedName>
</protein>
<evidence type="ECO:0000313" key="2">
    <source>
        <dbReference type="Proteomes" id="UP001518140"/>
    </source>
</evidence>
<dbReference type="Proteomes" id="UP001518140">
    <property type="component" value="Unassembled WGS sequence"/>
</dbReference>
<evidence type="ECO:0000313" key="1">
    <source>
        <dbReference type="EMBL" id="NGO48276.1"/>
    </source>
</evidence>
<proteinExistence type="predicted"/>
<reference evidence="1 2" key="1">
    <citation type="submission" date="2020-02" db="EMBL/GenBank/DDBJ databases">
        <title>Whole-genome analyses of novel actinobacteria.</title>
        <authorList>
            <person name="Sahin N."/>
            <person name="Tokatli A."/>
        </authorList>
    </citation>
    <scope>NUCLEOTIDE SEQUENCE [LARGE SCALE GENOMIC DNA]</scope>
    <source>
        <strain evidence="1 2">YC419</strain>
    </source>
</reference>
<accession>A0ABX0E249</accession>
<dbReference type="EMBL" id="JAAKZX010000241">
    <property type="protein sequence ID" value="NGO48276.1"/>
    <property type="molecule type" value="Genomic_DNA"/>
</dbReference>
<comment type="caution">
    <text evidence="1">The sequence shown here is derived from an EMBL/GenBank/DDBJ whole genome shotgun (WGS) entry which is preliminary data.</text>
</comment>